<evidence type="ECO:0000256" key="9">
    <source>
        <dbReference type="PROSITE-ProRule" id="PRU01248"/>
    </source>
</evidence>
<dbReference type="GO" id="GO:0003677">
    <property type="term" value="F:DNA binding"/>
    <property type="evidence" value="ECO:0007669"/>
    <property type="project" value="UniProtKB-UniRule"/>
</dbReference>
<dbReference type="PANTHER" id="PTHR30349:SF64">
    <property type="entry name" value="PROPHAGE INTEGRASE INTD-RELATED"/>
    <property type="match status" value="1"/>
</dbReference>
<evidence type="ECO:0000259" key="11">
    <source>
        <dbReference type="PROSITE" id="PS51900"/>
    </source>
</evidence>
<evidence type="ECO:0000256" key="1">
    <source>
        <dbReference type="ARBA" id="ARBA00008857"/>
    </source>
</evidence>
<dbReference type="GO" id="GO:0016740">
    <property type="term" value="F:transferase activity"/>
    <property type="evidence" value="ECO:0007669"/>
    <property type="project" value="UniProtKB-KW"/>
</dbReference>
<keyword evidence="4" id="KW-0378">Hydrolase</keyword>
<evidence type="ECO:0000256" key="8">
    <source>
        <dbReference type="ARBA" id="ARBA00023195"/>
    </source>
</evidence>
<dbReference type="InterPro" id="IPR050090">
    <property type="entry name" value="Tyrosine_recombinase_XerCD"/>
</dbReference>
<dbReference type="GO" id="GO:0016787">
    <property type="term" value="F:hydrolase activity"/>
    <property type="evidence" value="ECO:0007669"/>
    <property type="project" value="UniProtKB-KW"/>
</dbReference>
<dbReference type="GO" id="GO:0015074">
    <property type="term" value="P:DNA integration"/>
    <property type="evidence" value="ECO:0007669"/>
    <property type="project" value="UniProtKB-KW"/>
</dbReference>
<keyword evidence="8" id="KW-1160">Virus entry into host cell</keyword>
<keyword evidence="5" id="KW-0229">DNA integration</keyword>
<dbReference type="InterPro" id="IPR002104">
    <property type="entry name" value="Integrase_catalytic"/>
</dbReference>
<keyword evidence="3" id="KW-0808">Transferase</keyword>
<dbReference type="Gene3D" id="1.10.150.130">
    <property type="match status" value="1"/>
</dbReference>
<dbReference type="SUPFAM" id="SSF56349">
    <property type="entry name" value="DNA breaking-rejoining enzymes"/>
    <property type="match status" value="1"/>
</dbReference>
<evidence type="ECO:0000256" key="7">
    <source>
        <dbReference type="ARBA" id="ARBA00023172"/>
    </source>
</evidence>
<dbReference type="InterPro" id="IPR004107">
    <property type="entry name" value="Integrase_SAM-like_N"/>
</dbReference>
<dbReference type="CDD" id="cd01189">
    <property type="entry name" value="INT_ICEBs1_C_like"/>
    <property type="match status" value="1"/>
</dbReference>
<dbReference type="GO" id="GO:0075713">
    <property type="term" value="P:establishment of integrated proviral latency"/>
    <property type="evidence" value="ECO:0007669"/>
    <property type="project" value="UniProtKB-KW"/>
</dbReference>
<dbReference type="Gene3D" id="1.10.443.10">
    <property type="entry name" value="Intergrase catalytic core"/>
    <property type="match status" value="1"/>
</dbReference>
<evidence type="ECO:0000256" key="5">
    <source>
        <dbReference type="ARBA" id="ARBA00022908"/>
    </source>
</evidence>
<dbReference type="GO" id="GO:0044826">
    <property type="term" value="P:viral genome integration into host DNA"/>
    <property type="evidence" value="ECO:0007669"/>
    <property type="project" value="UniProtKB-KW"/>
</dbReference>
<evidence type="ECO:0000256" key="2">
    <source>
        <dbReference type="ARBA" id="ARBA00016082"/>
    </source>
</evidence>
<name>A0A8S5MMF1_9CAUD</name>
<evidence type="ECO:0000259" key="10">
    <source>
        <dbReference type="PROSITE" id="PS51898"/>
    </source>
</evidence>
<dbReference type="PANTHER" id="PTHR30349">
    <property type="entry name" value="PHAGE INTEGRASE-RELATED"/>
    <property type="match status" value="1"/>
</dbReference>
<dbReference type="InterPro" id="IPR044068">
    <property type="entry name" value="CB"/>
</dbReference>
<feature type="domain" description="Core-binding (CB)" evidence="11">
    <location>
        <begin position="52"/>
        <end position="132"/>
    </location>
</feature>
<evidence type="ECO:0000313" key="12">
    <source>
        <dbReference type="EMBL" id="DAD83338.1"/>
    </source>
</evidence>
<dbReference type="PROSITE" id="PS51898">
    <property type="entry name" value="TYR_RECOMBINASE"/>
    <property type="match status" value="1"/>
</dbReference>
<dbReference type="InterPro" id="IPR011010">
    <property type="entry name" value="DNA_brk_join_enz"/>
</dbReference>
<comment type="similarity">
    <text evidence="1">Belongs to the 'phage' integrase family.</text>
</comment>
<accession>A0A8S5MMF1</accession>
<dbReference type="InterPro" id="IPR013762">
    <property type="entry name" value="Integrase-like_cat_sf"/>
</dbReference>
<dbReference type="GO" id="GO:0006310">
    <property type="term" value="P:DNA recombination"/>
    <property type="evidence" value="ECO:0007669"/>
    <property type="project" value="UniProtKB-KW"/>
</dbReference>
<reference evidence="12" key="1">
    <citation type="journal article" date="2021" name="Proc. Natl. Acad. Sci. U.S.A.">
        <title>A Catalog of Tens of Thousands of Viruses from Human Metagenomes Reveals Hidden Associations with Chronic Diseases.</title>
        <authorList>
            <person name="Tisza M.J."/>
            <person name="Buck C.B."/>
        </authorList>
    </citation>
    <scope>NUCLEOTIDE SEQUENCE</scope>
    <source>
        <strain evidence="12">Ctckx14</strain>
    </source>
</reference>
<sequence length="357" mass="40999">MAKKRTDGRYQVSKMINGKRKYFYGTTKKAAIAERDAYVESLAQCANYDNTITIERWCEYWIRLKKDTVSQNTLSSYQYIIKSYIVPFIGSIRLVELSALNVRALMDNMGHLSARTISYTLTVLRAILKQAVMDEIISKNVATLIKKPKQERKREMVTLSKEEVETFLEQIDDVEWHALFKLAFTTGLRRSEILGLTWDDVNLKQKTLTVNQTVLRINEVTTISKTTKNSSSRRSISLDDKTITELLKLRTCVDKRRLKATNWRNNNLVFPGKFGSPRDPAKVSLKCKKLATAIGRPDFTMHDTRHTHATLLLEAGVNFKVVQMRLGHSSYQQTMDTYSHVTPIMEADVVEKISNIF</sequence>
<keyword evidence="8" id="KW-1179">Viral genome integration</keyword>
<evidence type="ECO:0000256" key="3">
    <source>
        <dbReference type="ARBA" id="ARBA00022679"/>
    </source>
</evidence>
<proteinExistence type="inferred from homology"/>
<keyword evidence="6 9" id="KW-0238">DNA-binding</keyword>
<dbReference type="Pfam" id="PF14659">
    <property type="entry name" value="Phage_int_SAM_3"/>
    <property type="match status" value="1"/>
</dbReference>
<dbReference type="Pfam" id="PF00589">
    <property type="entry name" value="Phage_integrase"/>
    <property type="match status" value="1"/>
</dbReference>
<evidence type="ECO:0000256" key="4">
    <source>
        <dbReference type="ARBA" id="ARBA00022801"/>
    </source>
</evidence>
<evidence type="ECO:0000256" key="6">
    <source>
        <dbReference type="ARBA" id="ARBA00023125"/>
    </source>
</evidence>
<protein>
    <recommendedName>
        <fullName evidence="2">Integrase</fullName>
    </recommendedName>
</protein>
<keyword evidence="7" id="KW-0233">DNA recombination</keyword>
<dbReference type="PROSITE" id="PS51900">
    <property type="entry name" value="CB"/>
    <property type="match status" value="1"/>
</dbReference>
<feature type="domain" description="Tyr recombinase" evidence="10">
    <location>
        <begin position="154"/>
        <end position="351"/>
    </location>
</feature>
<dbReference type="EMBL" id="BK014934">
    <property type="protein sequence ID" value="DAD83338.1"/>
    <property type="molecule type" value="Genomic_DNA"/>
</dbReference>
<organism evidence="12">
    <name type="scientific">Siphoviridae sp. ctckx14</name>
    <dbReference type="NCBI Taxonomy" id="2826396"/>
    <lineage>
        <taxon>Viruses</taxon>
        <taxon>Duplodnaviria</taxon>
        <taxon>Heunggongvirae</taxon>
        <taxon>Uroviricota</taxon>
        <taxon>Caudoviricetes</taxon>
    </lineage>
</organism>
<dbReference type="InterPro" id="IPR010998">
    <property type="entry name" value="Integrase_recombinase_N"/>
</dbReference>